<dbReference type="InterPro" id="IPR022789">
    <property type="entry name" value="ParD"/>
</dbReference>
<evidence type="ECO:0000256" key="3">
    <source>
        <dbReference type="ARBA" id="ARBA00022649"/>
    </source>
</evidence>
<dbReference type="PANTHER" id="PTHR36582:SF2">
    <property type="entry name" value="ANTITOXIN PARD"/>
    <property type="match status" value="1"/>
</dbReference>
<dbReference type="Proteomes" id="UP000268696">
    <property type="component" value="Chromosome"/>
</dbReference>
<evidence type="ECO:0000256" key="1">
    <source>
        <dbReference type="ARBA" id="ARBA00008580"/>
    </source>
</evidence>
<comment type="similarity">
    <text evidence="1">Belongs to the ParD antitoxin family.</text>
</comment>
<dbReference type="InterPro" id="IPR010985">
    <property type="entry name" value="Ribbon_hlx_hlx"/>
</dbReference>
<dbReference type="Pfam" id="PF03693">
    <property type="entry name" value="ParD_antitoxin"/>
    <property type="match status" value="1"/>
</dbReference>
<organism evidence="6 7">
    <name type="scientific">Pseudomonas synxantha</name>
    <dbReference type="NCBI Taxonomy" id="47883"/>
    <lineage>
        <taxon>Bacteria</taxon>
        <taxon>Pseudomonadati</taxon>
        <taxon>Pseudomonadota</taxon>
        <taxon>Gammaproteobacteria</taxon>
        <taxon>Pseudomonadales</taxon>
        <taxon>Pseudomonadaceae</taxon>
        <taxon>Pseudomonas</taxon>
    </lineage>
</organism>
<evidence type="ECO:0000256" key="5">
    <source>
        <dbReference type="SAM" id="MobiDB-lite"/>
    </source>
</evidence>
<evidence type="ECO:0000313" key="6">
    <source>
        <dbReference type="EMBL" id="AZE53916.1"/>
    </source>
</evidence>
<dbReference type="InterPro" id="IPR038296">
    <property type="entry name" value="ParD_sf"/>
</dbReference>
<accession>A0A3G7U5U4</accession>
<dbReference type="GO" id="GO:0006355">
    <property type="term" value="P:regulation of DNA-templated transcription"/>
    <property type="evidence" value="ECO:0007669"/>
    <property type="project" value="InterPro"/>
</dbReference>
<reference evidence="6 7" key="1">
    <citation type="submission" date="2018-03" db="EMBL/GenBank/DDBJ databases">
        <title>Diversity of phytobeneficial traits revealed by whole-genome analysis of worldwide-isolated phenazine-producing Pseudomonas spp.</title>
        <authorList>
            <person name="Biessy A."/>
            <person name="Novinscak A."/>
            <person name="Blom J."/>
            <person name="Leger G."/>
            <person name="Thomashow L.S."/>
            <person name="Cazorla F.M."/>
            <person name="Josic D."/>
            <person name="Filion M."/>
        </authorList>
    </citation>
    <scope>NUCLEOTIDE SEQUENCE [LARGE SCALE GENOMIC DNA]</scope>
    <source>
        <strain evidence="6 7">30B</strain>
    </source>
</reference>
<sequence>MVGVTSIIVWAPMGCHASRESFAEIILLQISSHTFQQLIGHPRPRDRQNGSILAACPTQLETRPPMQTYPFWMDDETPEIGIDQLLLASRQWSSRIESYSLLADIPMRSTQQMSITLPLEMAALVKAKVAAGEYASESEVIRDGLRVLLARDRAMEDWLRDEVIPAATALEAQPARGLSAEQVREHMAARRQRKGTGNA</sequence>
<evidence type="ECO:0000256" key="2">
    <source>
        <dbReference type="ARBA" id="ARBA00017940"/>
    </source>
</evidence>
<gene>
    <name evidence="6" type="ORF">C4K03_1747</name>
</gene>
<comment type="function">
    <text evidence="4">Antitoxin component of a type II toxin-antitoxin (TA) system. Neutralizes the effect of toxin ParE.</text>
</comment>
<feature type="region of interest" description="Disordered" evidence="5">
    <location>
        <begin position="175"/>
        <end position="199"/>
    </location>
</feature>
<keyword evidence="3" id="KW-1277">Toxin-antitoxin system</keyword>
<feature type="compositionally biased region" description="Basic residues" evidence="5">
    <location>
        <begin position="189"/>
        <end position="199"/>
    </location>
</feature>
<name>A0A3G7U5U4_9PSED</name>
<dbReference type="AlphaFoldDB" id="A0A3G7U5U4"/>
<protein>
    <recommendedName>
        <fullName evidence="2">Antitoxin ParD</fullName>
    </recommendedName>
</protein>
<dbReference type="SUPFAM" id="SSF47598">
    <property type="entry name" value="Ribbon-helix-helix"/>
    <property type="match status" value="1"/>
</dbReference>
<dbReference type="Gene3D" id="6.10.10.120">
    <property type="entry name" value="Antitoxin ParD1-like"/>
    <property type="match status" value="1"/>
</dbReference>
<evidence type="ECO:0000313" key="7">
    <source>
        <dbReference type="Proteomes" id="UP000268696"/>
    </source>
</evidence>
<evidence type="ECO:0000256" key="4">
    <source>
        <dbReference type="ARBA" id="ARBA00037106"/>
    </source>
</evidence>
<dbReference type="EMBL" id="CP027754">
    <property type="protein sequence ID" value="AZE53916.1"/>
    <property type="molecule type" value="Genomic_DNA"/>
</dbReference>
<proteinExistence type="inferred from homology"/>
<dbReference type="PANTHER" id="PTHR36582">
    <property type="entry name" value="ANTITOXIN PARD"/>
    <property type="match status" value="1"/>
</dbReference>